<dbReference type="AlphaFoldDB" id="A0A0B6ZN12"/>
<name>A0A0B6ZN12_9EUPU</name>
<dbReference type="EMBL" id="HACG01022401">
    <property type="protein sequence ID" value="CEK69266.1"/>
    <property type="molecule type" value="Transcribed_RNA"/>
</dbReference>
<accession>A0A0B6ZN12</accession>
<sequence>MINFLRTAMHRSSAGFNSGEIFLAKQVFFTRLYLKEGEAGTLASMFSHPDTNMSSVFLNVCYEHLIAMCASYDFI</sequence>
<evidence type="ECO:0000313" key="1">
    <source>
        <dbReference type="EMBL" id="CEK69266.1"/>
    </source>
</evidence>
<proteinExistence type="predicted"/>
<gene>
    <name evidence="1" type="primary">ORF69577</name>
</gene>
<protein>
    <submittedName>
        <fullName evidence="1">Uncharacterized protein</fullName>
    </submittedName>
</protein>
<organism evidence="1">
    <name type="scientific">Arion vulgaris</name>
    <dbReference type="NCBI Taxonomy" id="1028688"/>
    <lineage>
        <taxon>Eukaryota</taxon>
        <taxon>Metazoa</taxon>
        <taxon>Spiralia</taxon>
        <taxon>Lophotrochozoa</taxon>
        <taxon>Mollusca</taxon>
        <taxon>Gastropoda</taxon>
        <taxon>Heterobranchia</taxon>
        <taxon>Euthyneura</taxon>
        <taxon>Panpulmonata</taxon>
        <taxon>Eupulmonata</taxon>
        <taxon>Stylommatophora</taxon>
        <taxon>Helicina</taxon>
        <taxon>Arionoidea</taxon>
        <taxon>Arionidae</taxon>
        <taxon>Arion</taxon>
    </lineage>
</organism>
<reference evidence="1" key="1">
    <citation type="submission" date="2014-12" db="EMBL/GenBank/DDBJ databases">
        <title>Insight into the proteome of Arion vulgaris.</title>
        <authorList>
            <person name="Aradska J."/>
            <person name="Bulat T."/>
            <person name="Smidak R."/>
            <person name="Sarate P."/>
            <person name="Gangsoo J."/>
            <person name="Sialana F."/>
            <person name="Bilban M."/>
            <person name="Lubec G."/>
        </authorList>
    </citation>
    <scope>NUCLEOTIDE SEQUENCE</scope>
    <source>
        <tissue evidence="1">Skin</tissue>
    </source>
</reference>